<dbReference type="AlphaFoldDB" id="A0A7L6N6U1"/>
<protein>
    <submittedName>
        <fullName evidence="1">Uncharacterized protein</fullName>
    </submittedName>
</protein>
<reference evidence="1 2" key="1">
    <citation type="submission" date="2020-04" db="EMBL/GenBank/DDBJ databases">
        <authorList>
            <person name="Zheng R.K."/>
            <person name="Sun C.M."/>
        </authorList>
    </citation>
    <scope>NUCLEOTIDE SEQUENCE [LARGE SCALE GENOMIC DNA]</scope>
    <source>
        <strain evidence="2">zrk29</strain>
    </source>
</reference>
<sequence length="554" mass="66348">MLISKIKFFLIILISIFLLTSCNDRYPLTENLDTDLPLTEYPSTETPNTDYPFTEYPSTEYLDIECLDDEEIVNGSCIDSELIELSKDMNAVYIFDEEDNIVKEDVIDNIEVIVDYLLIRGITEDKEITYNVSIDNINYLNSYNNHVYLNIDHINSFDTVFHTLLGLYSTSANYGLIYGLASYISVDLSYIEEENRTDKSVISYFLMEEREDLMDLTFPTLDESYTSGYLLENVEDFAQHFARYIIENEGIKSFDELLNISDYNQFESEYNVRLNRYIRTNGFAYEIAMNEYPIFFDRNPLNYHVKWYTSRATWFLHESYGSRTETRLFGDFMFESYKSLKENIILFENEMTRIDNILKDSTVEYKDLKIYIEEVDNSYYNRGGHIFLRSVRSFSHEYIHYITYAYMDYDTRNDEWLREGVACFYSEDFYYQKKYYEYLILDARILNGSINKPENAVTMFGEIYDREIDFEKDRNELYDMYVYLSESYDDVFQKDRPFKHTFLYISLNNYFIETYGEETYKLAFSNRSIITDLTNKTWEEIVNDWEQYIKAKYE</sequence>
<organism evidence="1 2">
    <name type="scientific">Hujiaoplasma nucleasis</name>
    <dbReference type="NCBI Taxonomy" id="2725268"/>
    <lineage>
        <taxon>Bacteria</taxon>
        <taxon>Bacillati</taxon>
        <taxon>Mycoplasmatota</taxon>
        <taxon>Mollicutes</taxon>
        <taxon>Candidatus Izemoplasmatales</taxon>
        <taxon>Hujiaoplasmataceae</taxon>
        <taxon>Hujiaoplasma</taxon>
    </lineage>
</organism>
<accession>A0A7L6N6U1</accession>
<evidence type="ECO:0000313" key="1">
    <source>
        <dbReference type="EMBL" id="QLY40244.1"/>
    </source>
</evidence>
<dbReference type="RefSeq" id="WP_312031070.1">
    <property type="nucleotide sequence ID" value="NZ_CP051151.1"/>
</dbReference>
<dbReference type="Proteomes" id="UP000512167">
    <property type="component" value="Chromosome"/>
</dbReference>
<gene>
    <name evidence="1" type="ORF">HF295_04950</name>
</gene>
<dbReference type="KEGG" id="tbk:HF295_04950"/>
<proteinExistence type="predicted"/>
<evidence type="ECO:0000313" key="2">
    <source>
        <dbReference type="Proteomes" id="UP000512167"/>
    </source>
</evidence>
<name>A0A7L6N6U1_9MOLU</name>
<dbReference type="PROSITE" id="PS51257">
    <property type="entry name" value="PROKAR_LIPOPROTEIN"/>
    <property type="match status" value="1"/>
</dbReference>
<dbReference type="EMBL" id="CP051151">
    <property type="protein sequence ID" value="QLY40244.1"/>
    <property type="molecule type" value="Genomic_DNA"/>
</dbReference>
<keyword evidence="2" id="KW-1185">Reference proteome</keyword>